<dbReference type="EMBL" id="JGDM01000080">
    <property type="protein sequence ID" value="EXZ43248.1"/>
    <property type="molecule type" value="Genomic_DNA"/>
</dbReference>
<evidence type="ECO:0000256" key="1">
    <source>
        <dbReference type="ARBA" id="ARBA00023125"/>
    </source>
</evidence>
<dbReference type="InterPro" id="IPR018060">
    <property type="entry name" value="HTH_AraC"/>
</dbReference>
<evidence type="ECO:0000259" key="2">
    <source>
        <dbReference type="PROSITE" id="PS01124"/>
    </source>
</evidence>
<dbReference type="PANTHER" id="PTHR47504">
    <property type="entry name" value="RIGHT ORIGIN-BINDING PROTEIN"/>
    <property type="match status" value="1"/>
</dbReference>
<dbReference type="Pfam" id="PF12833">
    <property type="entry name" value="HTH_18"/>
    <property type="match status" value="1"/>
</dbReference>
<accession>A0A015YG76</accession>
<feature type="domain" description="HTH araC/xylS-type" evidence="2">
    <location>
        <begin position="188"/>
        <end position="286"/>
    </location>
</feature>
<dbReference type="InterPro" id="IPR050959">
    <property type="entry name" value="MarA-like"/>
</dbReference>
<dbReference type="AlphaFoldDB" id="A0A015YG76"/>
<dbReference type="PROSITE" id="PS01124">
    <property type="entry name" value="HTH_ARAC_FAMILY_2"/>
    <property type="match status" value="1"/>
</dbReference>
<dbReference type="Proteomes" id="UP000022272">
    <property type="component" value="Unassembled WGS sequence"/>
</dbReference>
<reference evidence="3 4" key="1">
    <citation type="submission" date="2014-02" db="EMBL/GenBank/DDBJ databases">
        <authorList>
            <person name="Sears C."/>
            <person name="Carroll K."/>
            <person name="Sack B.R."/>
            <person name="Qadri F."/>
            <person name="Myers L.L."/>
            <person name="Chung G.-T."/>
            <person name="Escheverria P."/>
            <person name="Fraser C.M."/>
            <person name="Sadzewicz L."/>
            <person name="Shefchek K.A."/>
            <person name="Tallon L."/>
            <person name="Das S.P."/>
            <person name="Daugherty S."/>
            <person name="Mongodin E.F."/>
        </authorList>
    </citation>
    <scope>NUCLEOTIDE SEQUENCE [LARGE SCALE GENOMIC DNA]</scope>
    <source>
        <strain evidence="3 4">2-F-2 #4</strain>
    </source>
</reference>
<comment type="caution">
    <text evidence="3">The sequence shown here is derived from an EMBL/GenBank/DDBJ whole genome shotgun (WGS) entry which is preliminary data.</text>
</comment>
<sequence>MNKKSSLNNLLYIQEHRSCRNYLEKVENGFKYIEFSHEEVILEKEISWNYLLFVLEGECVINCNQFRERLFQANCMVLLPKTAMVEIKVIAGTRLLSLSFDVPLNVCDKFILQSLTGLCRKLDYNFQSLAIRYPLPPYLEIVTYCLTNKMDCGHFHTLLQQELFFLLRGFYLKEELALLFHPIISAELTFKDFVIGNYFKVSNVNDLISLSNMCKSSFYCKFKEVFGMTAKQWLLKQRNTHILNKVMTSETTVGELMEEFRFESQAHFTHYCKQHFNCTPRELIMKYQVVNQ</sequence>
<gene>
    <name evidence="3" type="ORF">M076_3475</name>
</gene>
<proteinExistence type="predicted"/>
<name>A0A015YG76_BACFG</name>
<dbReference type="PANTHER" id="PTHR47504:SF5">
    <property type="entry name" value="RIGHT ORIGIN-BINDING PROTEIN"/>
    <property type="match status" value="1"/>
</dbReference>
<dbReference type="PATRIC" id="fig|1339280.3.peg.3321"/>
<dbReference type="GO" id="GO:0043565">
    <property type="term" value="F:sequence-specific DNA binding"/>
    <property type="evidence" value="ECO:0007669"/>
    <property type="project" value="InterPro"/>
</dbReference>
<dbReference type="Gene3D" id="1.10.10.60">
    <property type="entry name" value="Homeodomain-like"/>
    <property type="match status" value="1"/>
</dbReference>
<evidence type="ECO:0000313" key="4">
    <source>
        <dbReference type="Proteomes" id="UP000022272"/>
    </source>
</evidence>
<protein>
    <submittedName>
        <fullName evidence="3">Bacterial regulatory helix-turn-helix s, AraC family protein</fullName>
    </submittedName>
</protein>
<keyword evidence="1" id="KW-0238">DNA-binding</keyword>
<organism evidence="3 4">
    <name type="scientific">Bacteroides fragilis str. 2-F-2 #4</name>
    <dbReference type="NCBI Taxonomy" id="1339280"/>
    <lineage>
        <taxon>Bacteria</taxon>
        <taxon>Pseudomonadati</taxon>
        <taxon>Bacteroidota</taxon>
        <taxon>Bacteroidia</taxon>
        <taxon>Bacteroidales</taxon>
        <taxon>Bacteroidaceae</taxon>
        <taxon>Bacteroides</taxon>
    </lineage>
</organism>
<dbReference type="RefSeq" id="WP_032533778.1">
    <property type="nucleotide sequence ID" value="NZ_JGDM01000080.1"/>
</dbReference>
<dbReference type="GO" id="GO:0003700">
    <property type="term" value="F:DNA-binding transcription factor activity"/>
    <property type="evidence" value="ECO:0007669"/>
    <property type="project" value="InterPro"/>
</dbReference>
<evidence type="ECO:0000313" key="3">
    <source>
        <dbReference type="EMBL" id="EXZ43248.1"/>
    </source>
</evidence>
<dbReference type="SMART" id="SM00342">
    <property type="entry name" value="HTH_ARAC"/>
    <property type="match status" value="1"/>
</dbReference>